<protein>
    <submittedName>
        <fullName evidence="9">SpaA isopeptide-forming pilin-related protein</fullName>
    </submittedName>
</protein>
<dbReference type="InterPro" id="IPR013783">
    <property type="entry name" value="Ig-like_fold"/>
</dbReference>
<feature type="domain" description="SpaA-like prealbumin fold" evidence="7">
    <location>
        <begin position="703"/>
        <end position="744"/>
    </location>
</feature>
<evidence type="ECO:0000259" key="8">
    <source>
        <dbReference type="Pfam" id="PF20674"/>
    </source>
</evidence>
<dbReference type="GO" id="GO:0005975">
    <property type="term" value="P:carbohydrate metabolic process"/>
    <property type="evidence" value="ECO:0007669"/>
    <property type="project" value="UniProtKB-ARBA"/>
</dbReference>
<reference evidence="9 10" key="1">
    <citation type="submission" date="2023-06" db="EMBL/GenBank/DDBJ databases">
        <title>Actinomyces orist ORNL 0101 HMT-893 genome.</title>
        <authorList>
            <person name="Johnston C.D."/>
            <person name="Chen T."/>
            <person name="Dewhirst F.E."/>
        </authorList>
    </citation>
    <scope>NUCLEOTIDE SEQUENCE [LARGE SCALE GENOMIC DNA]</scope>
    <source>
        <strain evidence="9 10">ORNL 0101</strain>
    </source>
</reference>
<dbReference type="Pfam" id="PF17802">
    <property type="entry name" value="SpaA"/>
    <property type="match status" value="4"/>
</dbReference>
<feature type="compositionally biased region" description="Low complexity" evidence="4">
    <location>
        <begin position="348"/>
        <end position="357"/>
    </location>
</feature>
<proteinExistence type="inferred from homology"/>
<comment type="caution">
    <text evidence="9">The sequence shown here is derived from an EMBL/GenBank/DDBJ whole genome shotgun (WGS) entry which is preliminary data.</text>
</comment>
<evidence type="ECO:0000259" key="7">
    <source>
        <dbReference type="Pfam" id="PF17802"/>
    </source>
</evidence>
<dbReference type="AlphaFoldDB" id="A0AAW9KKA3"/>
<feature type="transmembrane region" description="Helical" evidence="5">
    <location>
        <begin position="883"/>
        <end position="903"/>
    </location>
</feature>
<dbReference type="NCBIfam" id="TIGR01167">
    <property type="entry name" value="LPXTG_anchor"/>
    <property type="match status" value="1"/>
</dbReference>
<dbReference type="InterPro" id="IPR048834">
    <property type="entry name" value="SpaA_pre-album"/>
</dbReference>
<dbReference type="Gene3D" id="2.60.40.10">
    <property type="entry name" value="Immunoglobulins"/>
    <property type="match status" value="4"/>
</dbReference>
<dbReference type="EMBL" id="JAXBCZ010000001">
    <property type="protein sequence ID" value="MEA1303562.1"/>
    <property type="molecule type" value="Genomic_DNA"/>
</dbReference>
<evidence type="ECO:0000256" key="1">
    <source>
        <dbReference type="ARBA" id="ARBA00007257"/>
    </source>
</evidence>
<dbReference type="Pfam" id="PF20674">
    <property type="entry name" value="SpaA_3"/>
    <property type="match status" value="1"/>
</dbReference>
<dbReference type="PANTHER" id="PTHR36108">
    <property type="entry name" value="COLOSSIN-B-RELATED"/>
    <property type="match status" value="1"/>
</dbReference>
<keyword evidence="5" id="KW-0812">Transmembrane</keyword>
<keyword evidence="10" id="KW-1185">Reference proteome</keyword>
<sequence>MRWLLTISALTLVLVPVVGAVPAEAGFAASAVAGGGIAGAQPVGRPQAGSLSCTGGDYYTVESDGTVSLVPSNNGTPVYHGAEKVFRFKREGKKSKFNGLAIGSNGTVAWAFNKGDSKEEEVGIYRWEAETGEGERVFLSELPDGQFGSPDISSLVAGGVNPSDPAGEYYFGGFVQKKRGTYFTTYKYSGGRIVLVGYVQVLDHDSDKGNGDLVFSASGDMFVLWNDGEGDARIVPVRREALAAATGGVIPHGDISKLKTGEGRYNGLAFDSDGRLIIQYDKSGKSYNYSIDPDDGTTLSDKVSIGVGDGSDLASCAAPPTLYVQKDVVGREKPSDQFTISVEGKGGTPRSSETTSGTGTGIQAAIGVFTLFKPRTYTIKETAANGANLSDYSTTLSCVDAATDEELPVTRVKDTEYTFVQSGADNHDAICTLRNEPRPKTGSVSWRKTDTGRKALPGSAWQIIPDAAGQPTIEVTDNTGDAGYSGRDKDTAVAAFTVSDLPLGSYTLRESTVPEGYVGAPDKHFTIAKQHSASPNKLGDIQNKPIKGKVTWVKTKADGTPLDGSTWTFTPTNPSGNARTITDCTSAPCAAGGDQNPTPGRFELRDVPYGTYSLQELKAPDGYVKSEETKALKVTTDGATVAVGEMVNQALPQVSWTKTKPDGSLLGGSTWTWKPSAPAGPAEEIADCVKPSAEKCTGPDKDPAAGKFLLKGVKAGSYTLVESHQPEGYQLDPTEHKVEVKPTDAGKTVNAGAFKNQPAAGSVTWSKVDAGNGQALAGSVWTLSGPAGGAGARDLVVADCVEKDAASCSGPDKDPAAGRFKVEGLGLGKYSLVEKAAPSGFRLDTTQHPFQLAADHLDHAFAEPFVNKRASVPRLPLTGGRGAHIFLIAGAVVSAVAISTGLLRRRRHRNLD</sequence>
<feature type="domain" description="SpaA-like prealbumin fold" evidence="7">
    <location>
        <begin position="761"/>
        <end position="856"/>
    </location>
</feature>
<organism evidence="9 10">
    <name type="scientific">Actinomyces oris</name>
    <dbReference type="NCBI Taxonomy" id="544580"/>
    <lineage>
        <taxon>Bacteria</taxon>
        <taxon>Bacillati</taxon>
        <taxon>Actinomycetota</taxon>
        <taxon>Actinomycetes</taxon>
        <taxon>Actinomycetales</taxon>
        <taxon>Actinomycetaceae</taxon>
        <taxon>Actinomyces</taxon>
    </lineage>
</organism>
<dbReference type="InterPro" id="IPR041033">
    <property type="entry name" value="SpaA_PFL_dom_1"/>
</dbReference>
<evidence type="ECO:0000256" key="5">
    <source>
        <dbReference type="SAM" id="Phobius"/>
    </source>
</evidence>
<keyword evidence="2" id="KW-0964">Secreted</keyword>
<gene>
    <name evidence="9" type="ORF">QU665_00440</name>
</gene>
<accession>A0AAW9KKA3</accession>
<keyword evidence="3 6" id="KW-0732">Signal</keyword>
<name>A0AAW9KKA3_9ACTO</name>
<feature type="region of interest" description="Disordered" evidence="4">
    <location>
        <begin position="338"/>
        <end position="359"/>
    </location>
</feature>
<keyword evidence="5" id="KW-1133">Transmembrane helix</keyword>
<feature type="domain" description="SpaA-like prealbumin fold" evidence="8">
    <location>
        <begin position="322"/>
        <end position="437"/>
    </location>
</feature>
<comment type="similarity">
    <text evidence="1">Belongs to the serine-aspartate repeat-containing protein (SDr) family.</text>
</comment>
<dbReference type="Proteomes" id="UP001289581">
    <property type="component" value="Unassembled WGS sequence"/>
</dbReference>
<evidence type="ECO:0000313" key="9">
    <source>
        <dbReference type="EMBL" id="MEA1303562.1"/>
    </source>
</evidence>
<dbReference type="SUPFAM" id="SSF82171">
    <property type="entry name" value="DPP6 N-terminal domain-like"/>
    <property type="match status" value="1"/>
</dbReference>
<dbReference type="PANTHER" id="PTHR36108:SF13">
    <property type="entry name" value="COLOSSIN-B-RELATED"/>
    <property type="match status" value="1"/>
</dbReference>
<evidence type="ECO:0000256" key="4">
    <source>
        <dbReference type="SAM" id="MobiDB-lite"/>
    </source>
</evidence>
<evidence type="ECO:0000256" key="2">
    <source>
        <dbReference type="ARBA" id="ARBA00022525"/>
    </source>
</evidence>
<evidence type="ECO:0000256" key="6">
    <source>
        <dbReference type="SAM" id="SignalP"/>
    </source>
</evidence>
<evidence type="ECO:0000313" key="10">
    <source>
        <dbReference type="Proteomes" id="UP001289581"/>
    </source>
</evidence>
<feature type="domain" description="SpaA-like prealbumin fold" evidence="7">
    <location>
        <begin position="548"/>
        <end position="642"/>
    </location>
</feature>
<keyword evidence="5" id="KW-0472">Membrane</keyword>
<evidence type="ECO:0000256" key="3">
    <source>
        <dbReference type="ARBA" id="ARBA00022729"/>
    </source>
</evidence>
<feature type="signal peptide" evidence="6">
    <location>
        <begin position="1"/>
        <end position="20"/>
    </location>
</feature>
<feature type="domain" description="SpaA-like prealbumin fold" evidence="7">
    <location>
        <begin position="442"/>
        <end position="531"/>
    </location>
</feature>
<dbReference type="RefSeq" id="WP_322911307.1">
    <property type="nucleotide sequence ID" value="NZ_JAXBCZ010000001.1"/>
</dbReference>
<feature type="chain" id="PRO_5043477291" evidence="6">
    <location>
        <begin position="21"/>
        <end position="912"/>
    </location>
</feature>